<evidence type="ECO:0000256" key="1">
    <source>
        <dbReference type="SAM" id="SignalP"/>
    </source>
</evidence>
<proteinExistence type="predicted"/>
<name>A0A5K3FYP3_MESCO</name>
<keyword evidence="1" id="KW-0732">Signal</keyword>
<sequence>MLVALSFLTLYLTSAHASSVLTSWPGAQSNGFCQNPDIVSVLGSSPSRMVSEGGRIVIVCCVIGNTSGHDHEQLMWTDPSGKPIINYFSNSVQAAQSRKYAVPDFSDKNRI</sequence>
<feature type="chain" id="PRO_5024387996" evidence="1">
    <location>
        <begin position="18"/>
        <end position="111"/>
    </location>
</feature>
<reference evidence="2" key="1">
    <citation type="submission" date="2019-11" db="UniProtKB">
        <authorList>
            <consortium name="WormBaseParasite"/>
        </authorList>
    </citation>
    <scope>IDENTIFICATION</scope>
</reference>
<accession>A0A5K3FYP3</accession>
<protein>
    <submittedName>
        <fullName evidence="2">Ig-like domain-containing protein</fullName>
    </submittedName>
</protein>
<dbReference type="WBParaSite" id="MCU_011253-RA">
    <property type="protein sequence ID" value="MCU_011253-RA"/>
    <property type="gene ID" value="MCU_011253"/>
</dbReference>
<evidence type="ECO:0000313" key="2">
    <source>
        <dbReference type="WBParaSite" id="MCU_011253-RA"/>
    </source>
</evidence>
<organism evidence="2">
    <name type="scientific">Mesocestoides corti</name>
    <name type="common">Flatworm</name>
    <dbReference type="NCBI Taxonomy" id="53468"/>
    <lineage>
        <taxon>Eukaryota</taxon>
        <taxon>Metazoa</taxon>
        <taxon>Spiralia</taxon>
        <taxon>Lophotrochozoa</taxon>
        <taxon>Platyhelminthes</taxon>
        <taxon>Cestoda</taxon>
        <taxon>Eucestoda</taxon>
        <taxon>Cyclophyllidea</taxon>
        <taxon>Mesocestoididae</taxon>
        <taxon>Mesocestoides</taxon>
    </lineage>
</organism>
<dbReference type="AlphaFoldDB" id="A0A5K3FYP3"/>
<feature type="signal peptide" evidence="1">
    <location>
        <begin position="1"/>
        <end position="17"/>
    </location>
</feature>